<dbReference type="AlphaFoldDB" id="A0A1H3A1M8"/>
<dbReference type="Pfam" id="PF00501">
    <property type="entry name" value="AMP-binding"/>
    <property type="match status" value="1"/>
</dbReference>
<evidence type="ECO:0000256" key="1">
    <source>
        <dbReference type="ARBA" id="ARBA00006432"/>
    </source>
</evidence>
<evidence type="ECO:0000313" key="9">
    <source>
        <dbReference type="Proteomes" id="UP000199118"/>
    </source>
</evidence>
<evidence type="ECO:0000256" key="3">
    <source>
        <dbReference type="ARBA" id="ARBA00051915"/>
    </source>
</evidence>
<dbReference type="InterPro" id="IPR042099">
    <property type="entry name" value="ANL_N_sf"/>
</dbReference>
<comment type="similarity">
    <text evidence="1">Belongs to the ATP-dependent AMP-binding enzyme family.</text>
</comment>
<dbReference type="Gene3D" id="3.30.300.30">
    <property type="match status" value="1"/>
</dbReference>
<organism evidence="8 9">
    <name type="scientific">Albimonas donghaensis</name>
    <dbReference type="NCBI Taxonomy" id="356660"/>
    <lineage>
        <taxon>Bacteria</taxon>
        <taxon>Pseudomonadati</taxon>
        <taxon>Pseudomonadota</taxon>
        <taxon>Alphaproteobacteria</taxon>
        <taxon>Rhodobacterales</taxon>
        <taxon>Paracoccaceae</taxon>
        <taxon>Albimonas</taxon>
    </lineage>
</organism>
<feature type="domain" description="AMP-dependent synthetase/ligase" evidence="6">
    <location>
        <begin position="8"/>
        <end position="375"/>
    </location>
</feature>
<feature type="domain" description="AMP-binding enzyme C-terminal" evidence="7">
    <location>
        <begin position="425"/>
        <end position="501"/>
    </location>
</feature>
<dbReference type="PANTHER" id="PTHR43767:SF1">
    <property type="entry name" value="NONRIBOSOMAL PEPTIDE SYNTHASE PES1 (EUROFUNG)-RELATED"/>
    <property type="match status" value="1"/>
</dbReference>
<dbReference type="PROSITE" id="PS00455">
    <property type="entry name" value="AMP_BINDING"/>
    <property type="match status" value="1"/>
</dbReference>
<dbReference type="GO" id="GO:0016878">
    <property type="term" value="F:acid-thiol ligase activity"/>
    <property type="evidence" value="ECO:0007669"/>
    <property type="project" value="UniProtKB-ARBA"/>
</dbReference>
<dbReference type="FunFam" id="3.30.300.30:FF:000008">
    <property type="entry name" value="2,3-dihydroxybenzoate-AMP ligase"/>
    <property type="match status" value="1"/>
</dbReference>
<dbReference type="InterPro" id="IPR050237">
    <property type="entry name" value="ATP-dep_AMP-bd_enzyme"/>
</dbReference>
<keyword evidence="9" id="KW-1185">Reference proteome</keyword>
<comment type="catalytic activity">
    <reaction evidence="3">
        <text>3-(methylsulfanyl)propanoate + ATP + CoA = 3-(methylsulfanyl)propanoyl-CoA + AMP + diphosphate</text>
        <dbReference type="Rhea" id="RHEA:43052"/>
        <dbReference type="ChEBI" id="CHEBI:30616"/>
        <dbReference type="ChEBI" id="CHEBI:33019"/>
        <dbReference type="ChEBI" id="CHEBI:49016"/>
        <dbReference type="ChEBI" id="CHEBI:57287"/>
        <dbReference type="ChEBI" id="CHEBI:82815"/>
        <dbReference type="ChEBI" id="CHEBI:456215"/>
        <dbReference type="EC" id="6.2.1.44"/>
    </reaction>
    <physiologicalReaction direction="left-to-right" evidence="3">
        <dbReference type="Rhea" id="RHEA:43053"/>
    </physiologicalReaction>
</comment>
<accession>A0A1H3A1M8</accession>
<protein>
    <recommendedName>
        <fullName evidence="5">3-methylmercaptopropionyl-CoA ligase</fullName>
        <ecNumber evidence="4">6.2.1.44</ecNumber>
    </recommendedName>
</protein>
<evidence type="ECO:0000259" key="6">
    <source>
        <dbReference type="Pfam" id="PF00501"/>
    </source>
</evidence>
<dbReference type="InterPro" id="IPR025110">
    <property type="entry name" value="AMP-bd_C"/>
</dbReference>
<evidence type="ECO:0000256" key="2">
    <source>
        <dbReference type="ARBA" id="ARBA00022598"/>
    </source>
</evidence>
<evidence type="ECO:0000259" key="7">
    <source>
        <dbReference type="Pfam" id="PF13193"/>
    </source>
</evidence>
<reference evidence="8 9" key="1">
    <citation type="submission" date="2016-10" db="EMBL/GenBank/DDBJ databases">
        <authorList>
            <person name="de Groot N.N."/>
        </authorList>
    </citation>
    <scope>NUCLEOTIDE SEQUENCE [LARGE SCALE GENOMIC DNA]</scope>
    <source>
        <strain evidence="8 9">DSM 17890</strain>
    </source>
</reference>
<dbReference type="EC" id="6.2.1.44" evidence="4"/>
<dbReference type="STRING" id="356660.SAMN05444336_10418"/>
<evidence type="ECO:0000313" key="8">
    <source>
        <dbReference type="EMBL" id="SDX23321.1"/>
    </source>
</evidence>
<dbReference type="Gene3D" id="3.40.50.12780">
    <property type="entry name" value="N-terminal domain of ligase-like"/>
    <property type="match status" value="1"/>
</dbReference>
<keyword evidence="2 8" id="KW-0436">Ligase</keyword>
<name>A0A1H3A1M8_9RHOB</name>
<gene>
    <name evidence="8" type="ORF">SAMN05444336_10418</name>
</gene>
<dbReference type="Proteomes" id="UP000199118">
    <property type="component" value="Unassembled WGS sequence"/>
</dbReference>
<proteinExistence type="inferred from homology"/>
<evidence type="ECO:0000256" key="5">
    <source>
        <dbReference type="ARBA" id="ARBA00067668"/>
    </source>
</evidence>
<dbReference type="InterPro" id="IPR045851">
    <property type="entry name" value="AMP-bd_C_sf"/>
</dbReference>
<dbReference type="RefSeq" id="WP_092682157.1">
    <property type="nucleotide sequence ID" value="NZ_FNMZ01000004.1"/>
</dbReference>
<evidence type="ECO:0000256" key="4">
    <source>
        <dbReference type="ARBA" id="ARBA00066616"/>
    </source>
</evidence>
<dbReference type="EMBL" id="FNMZ01000004">
    <property type="protein sequence ID" value="SDX23321.1"/>
    <property type="molecule type" value="Genomic_DNA"/>
</dbReference>
<dbReference type="CDD" id="cd17631">
    <property type="entry name" value="FACL_FadD13-like"/>
    <property type="match status" value="1"/>
</dbReference>
<sequence>MQLTHGLKRAAATNPGGAIRVSGEGRRSYREAIERVARLAGGLRSLGIAPGDRVGILAFNGEAYLETLFAVPWCGAVAVPMNWRLTPMELSFLMEDAGVGVLIADAEGLALARRMTPRPAAWARTVLIGAADDRGADLVPYKDLAAFAEPVADAERGGEDLAGLYYTAGTTSASKGVMLSHDNLCANAINALASLQFTQDSIYLHSAPMFHLADGTSTFAVTMMGGAHAYVPRFDSAACLDRIETCGVTHAQFVPTMIKMLLDHPDARTRDLSSLRKVLYGASPIEDETLRRALSLLPNARFVHGYGMTEVSSIATMLPGKYAVTEGPHAAKRRSCGQAGLLCEVEVRREDGSRAAAGEVGEIVIRGPNVMKGYWNRPQETAEALRAGWMHSGDLGWLDEDGFLFLAGRLKDMIKTGGENVFAIEVENVIAEIPGVAECAVIGAPDPQWGETVLALIVPRPGAEVDGQAVIAFCRERLAPYKCPRRVEIRTEPLPLSSAGKILKRELRAPYWEGHGAG</sequence>
<dbReference type="OrthoDB" id="9803968at2"/>
<dbReference type="Pfam" id="PF13193">
    <property type="entry name" value="AMP-binding_C"/>
    <property type="match status" value="1"/>
</dbReference>
<dbReference type="SUPFAM" id="SSF56801">
    <property type="entry name" value="Acetyl-CoA synthetase-like"/>
    <property type="match status" value="1"/>
</dbReference>
<dbReference type="InterPro" id="IPR020845">
    <property type="entry name" value="AMP-binding_CS"/>
</dbReference>
<dbReference type="PANTHER" id="PTHR43767">
    <property type="entry name" value="LONG-CHAIN-FATTY-ACID--COA LIGASE"/>
    <property type="match status" value="1"/>
</dbReference>
<dbReference type="InterPro" id="IPR000873">
    <property type="entry name" value="AMP-dep_synth/lig_dom"/>
</dbReference>